<dbReference type="PANTHER" id="PTHR30441">
    <property type="entry name" value="DUF748 DOMAIN-CONTAINING PROTEIN"/>
    <property type="match status" value="1"/>
</dbReference>
<reference evidence="2 3" key="1">
    <citation type="submission" date="2020-05" db="EMBL/GenBank/DDBJ databases">
        <title>Complete genome of Desulfobulbus oligotrophicus.</title>
        <authorList>
            <person name="Podar M."/>
        </authorList>
    </citation>
    <scope>NUCLEOTIDE SEQUENCE [LARGE SCALE GENOMIC DNA]</scope>
    <source>
        <strain evidence="2 3">Prop6</strain>
    </source>
</reference>
<feature type="compositionally biased region" description="Low complexity" evidence="1">
    <location>
        <begin position="291"/>
        <end position="305"/>
    </location>
</feature>
<dbReference type="InterPro" id="IPR052894">
    <property type="entry name" value="AsmA-related"/>
</dbReference>
<keyword evidence="3" id="KW-1185">Reference proteome</keyword>
<protein>
    <submittedName>
        <fullName evidence="2">DUF748 domain-containing protein</fullName>
    </submittedName>
</protein>
<name>A0A7T5VEG6_9BACT</name>
<dbReference type="Proteomes" id="UP000596092">
    <property type="component" value="Chromosome"/>
</dbReference>
<evidence type="ECO:0000313" key="2">
    <source>
        <dbReference type="EMBL" id="QQG66311.1"/>
    </source>
</evidence>
<dbReference type="RefSeq" id="WP_199262354.1">
    <property type="nucleotide sequence ID" value="NZ_CP054140.1"/>
</dbReference>
<sequence>MSHVFLFFNSLLDLKNFRLEDTNEELLVGFNRLHIDLDPSVSLIRLAPVVRTIQLDQPDIQLILDKNGVSNFERLMPPADPDEPDSADASSLFPFILQNARMHEGQLTVIDQRQSTPARLVLHNMTFEVKELSSLKERQGQYGWTMAVKDTGSLQGGGTISLTPFRTVGNVEIKDLPFFSLWQFLRDSTNLEEPSGQLDFSTQYAVGLENDTDQLLLTETQLSLADTALRLHQEKTDLFTLKKCRIDAPAIDLVTRKIQIAQILLEDGTVDGRINESGVVNFEQILREATTQTATSSAVQPAQAPITNDTTEKQPAEAPSTPQADTPFMVAIEAVDITNIAVQMEDLSHKSPLHAEVTELNLHLQANIEAAAAKTAVLVQNIGTELKGISLGTAPSEPPLFAAEQIVAENGDFDLIGQSITIDRIAVARGRLDAGLDPQGALNWQTMLEPKNTTAVRSPGESVPAQEESAWKFLVRTFEINDFSSQFTDQTTGSKKPVQSLKNIQIRCTNIDGQSPMGISIGARIEQGGSLSIKGTINPSIPSVDAEIQADSLNLVSLQPYLAQQANLLLQSAAISTKGRLHYGIPGKKYATAYEGSFSFNDLLLTHADNPKKPYFSWKAVQIPQFRLTLEPNRFEAREIILVQPMTEMIIEEDATLNLAKVIKEAPPAKTTSKAKKTPEKTTAKKQKQEDFAFQISKIGIEQGNMVFADLSLRPQFMTRIHDLKGTITGLSSAENAQADVQINGMVDRFGTAKISGRINTSDVPRDSKIDVDFRNVEMKNLSPYSGRFAGRLIKSGKVSASLKYTFHDHKMIGDNKIIIDKLALGDRVDTPDSSSLPLDLAIAILQDSNGRIDIGLPISGNLDDPEFSFGSIAWKAFSGLITKLATSPFRMIGGLLGGDEEDNDAIMFAQGQTALPPPEKEKLLKLAEALQDRPQLKLVLQGQYNAKADGNELQQDSIRTEVFRKLGFKPEPDTLSSPLNFSDSSTQDALEELYTERFGKKALEELEQNIAAGTVTPRMPTTPEPVRLSEPGFFCKIIESIQIRNILPGGMSQEEATLWSGELYTQLSENEKVTETRLLQLADKRAQAVAELLEREGQIAADRLQTLKADPLRKDEPPSVVLSLDAM</sequence>
<proteinExistence type="predicted"/>
<dbReference type="KEGG" id="dog:HP555_10770"/>
<organism evidence="2 3">
    <name type="scientific">Desulfobulbus oligotrophicus</name>
    <dbReference type="NCBI Taxonomy" id="1909699"/>
    <lineage>
        <taxon>Bacteria</taxon>
        <taxon>Pseudomonadati</taxon>
        <taxon>Thermodesulfobacteriota</taxon>
        <taxon>Desulfobulbia</taxon>
        <taxon>Desulfobulbales</taxon>
        <taxon>Desulfobulbaceae</taxon>
        <taxon>Desulfobulbus</taxon>
    </lineage>
</organism>
<dbReference type="InterPro" id="IPR008023">
    <property type="entry name" value="DUF748"/>
</dbReference>
<dbReference type="EMBL" id="CP054140">
    <property type="protein sequence ID" value="QQG66311.1"/>
    <property type="molecule type" value="Genomic_DNA"/>
</dbReference>
<accession>A0A7T5VEG6</accession>
<dbReference type="GO" id="GO:0005886">
    <property type="term" value="C:plasma membrane"/>
    <property type="evidence" value="ECO:0007669"/>
    <property type="project" value="TreeGrafter"/>
</dbReference>
<evidence type="ECO:0000256" key="1">
    <source>
        <dbReference type="SAM" id="MobiDB-lite"/>
    </source>
</evidence>
<dbReference type="Pfam" id="PF05359">
    <property type="entry name" value="DUF748"/>
    <property type="match status" value="1"/>
</dbReference>
<dbReference type="GO" id="GO:0090313">
    <property type="term" value="P:regulation of protein targeting to membrane"/>
    <property type="evidence" value="ECO:0007669"/>
    <property type="project" value="TreeGrafter"/>
</dbReference>
<evidence type="ECO:0000313" key="3">
    <source>
        <dbReference type="Proteomes" id="UP000596092"/>
    </source>
</evidence>
<feature type="region of interest" description="Disordered" evidence="1">
    <location>
        <begin position="291"/>
        <end position="323"/>
    </location>
</feature>
<gene>
    <name evidence="2" type="ORF">HP555_10770</name>
</gene>
<dbReference type="AlphaFoldDB" id="A0A7T5VEG6"/>
<dbReference type="PANTHER" id="PTHR30441:SF8">
    <property type="entry name" value="DUF748 DOMAIN-CONTAINING PROTEIN"/>
    <property type="match status" value="1"/>
</dbReference>